<organism evidence="2 3">
    <name type="scientific">Nonomuraea wenchangensis</name>
    <dbReference type="NCBI Taxonomy" id="568860"/>
    <lineage>
        <taxon>Bacteria</taxon>
        <taxon>Bacillati</taxon>
        <taxon>Actinomycetota</taxon>
        <taxon>Actinomycetes</taxon>
        <taxon>Streptosporangiales</taxon>
        <taxon>Streptosporangiaceae</taxon>
        <taxon>Nonomuraea</taxon>
    </lineage>
</organism>
<evidence type="ECO:0000313" key="2">
    <source>
        <dbReference type="EMBL" id="SEU47638.1"/>
    </source>
</evidence>
<reference evidence="2 3" key="1">
    <citation type="submission" date="2016-10" db="EMBL/GenBank/DDBJ databases">
        <authorList>
            <person name="de Groot N.N."/>
        </authorList>
    </citation>
    <scope>NUCLEOTIDE SEQUENCE [LARGE SCALE GENOMIC DNA]</scope>
    <source>
        <strain evidence="2 3">CGMCC 4.5598</strain>
    </source>
</reference>
<accession>A0A1I0LWL5</accession>
<evidence type="ECO:0000313" key="3">
    <source>
        <dbReference type="Proteomes" id="UP000199361"/>
    </source>
</evidence>
<feature type="region of interest" description="Disordered" evidence="1">
    <location>
        <begin position="61"/>
        <end position="156"/>
    </location>
</feature>
<dbReference type="Proteomes" id="UP000199361">
    <property type="component" value="Unassembled WGS sequence"/>
</dbReference>
<gene>
    <name evidence="2" type="ORF">SAMN05421811_13028</name>
</gene>
<dbReference type="AlphaFoldDB" id="A0A1I0LWL5"/>
<feature type="region of interest" description="Disordered" evidence="1">
    <location>
        <begin position="1"/>
        <end position="26"/>
    </location>
</feature>
<proteinExistence type="predicted"/>
<keyword evidence="3" id="KW-1185">Reference proteome</keyword>
<protein>
    <submittedName>
        <fullName evidence="2">Uncharacterized protein</fullName>
    </submittedName>
</protein>
<evidence type="ECO:0000256" key="1">
    <source>
        <dbReference type="SAM" id="MobiDB-lite"/>
    </source>
</evidence>
<dbReference type="EMBL" id="FOHX01000030">
    <property type="protein sequence ID" value="SEU47638.1"/>
    <property type="molecule type" value="Genomic_DNA"/>
</dbReference>
<name>A0A1I0LWL5_9ACTN</name>
<sequence>MAGDGAFDGLTEVAPQVPPVGDLGGVRRAPGDAFGVGAGPVAADDLDPRVGAQPCGQGVGRPVGQHVHHGAGGDVDQDGAVGVTSPQGEIVHPEHSWTGLQCRVGQGSEQPDQRHSADGGRQPGGEPGSGPSAQRQRDGLQRPGRGDAAAAVSDGQRRDLLGECRLRTRGSAAEEAAYPQVDEHFLAAGCGIGQSSFVAAVHLLRRSSTGWAGGLHGAGCGLDPHRGSRSEHLLNAHAGQMREQDGDQFLDQHAADVRVEMDDYRLERPNRDLLSGPDHGKCA</sequence>